<keyword evidence="8" id="KW-1185">Reference proteome</keyword>
<dbReference type="PROSITE" id="PS50835">
    <property type="entry name" value="IG_LIKE"/>
    <property type="match status" value="1"/>
</dbReference>
<keyword evidence="5" id="KW-1279">T cell receptor</keyword>
<evidence type="ECO:0000256" key="5">
    <source>
        <dbReference type="ARBA" id="ARBA00043266"/>
    </source>
</evidence>
<dbReference type="InterPro" id="IPR013106">
    <property type="entry name" value="Ig_V-set"/>
</dbReference>
<name>A0A8C6WPQ6_9GOBI</name>
<dbReference type="SUPFAM" id="SSF48726">
    <property type="entry name" value="Immunoglobulin"/>
    <property type="match status" value="1"/>
</dbReference>
<feature type="domain" description="Ig-like" evidence="6">
    <location>
        <begin position="2"/>
        <end position="105"/>
    </location>
</feature>
<protein>
    <recommendedName>
        <fullName evidence="6">Ig-like domain-containing protein</fullName>
    </recommendedName>
</protein>
<keyword evidence="3" id="KW-0675">Receptor</keyword>
<keyword evidence="5" id="KW-0391">Immunity</keyword>
<dbReference type="InterPro" id="IPR007110">
    <property type="entry name" value="Ig-like_dom"/>
</dbReference>
<dbReference type="GO" id="GO:0042101">
    <property type="term" value="C:T cell receptor complex"/>
    <property type="evidence" value="ECO:0007669"/>
    <property type="project" value="UniProtKB-KW"/>
</dbReference>
<dbReference type="InterPro" id="IPR036179">
    <property type="entry name" value="Ig-like_dom_sf"/>
</dbReference>
<dbReference type="SMART" id="SM00406">
    <property type="entry name" value="IGv"/>
    <property type="match status" value="1"/>
</dbReference>
<evidence type="ECO:0000313" key="8">
    <source>
        <dbReference type="Proteomes" id="UP000694523"/>
    </source>
</evidence>
<accession>A0A8C6WPQ6</accession>
<dbReference type="AlphaFoldDB" id="A0A8C6WPQ6"/>
<keyword evidence="4" id="KW-0393">Immunoglobulin domain</keyword>
<keyword evidence="1" id="KW-0732">Signal</keyword>
<proteinExistence type="predicted"/>
<dbReference type="InterPro" id="IPR051287">
    <property type="entry name" value="TCR_variable_region"/>
</dbReference>
<dbReference type="Ensembl" id="ENSNMLT00000025141.1">
    <property type="protein sequence ID" value="ENSNMLP00000022456.1"/>
    <property type="gene ID" value="ENSNMLG00000014507.1"/>
</dbReference>
<dbReference type="Pfam" id="PF07686">
    <property type="entry name" value="V-set"/>
    <property type="match status" value="1"/>
</dbReference>
<organism evidence="7 8">
    <name type="scientific">Neogobius melanostomus</name>
    <name type="common">round goby</name>
    <dbReference type="NCBI Taxonomy" id="47308"/>
    <lineage>
        <taxon>Eukaryota</taxon>
        <taxon>Metazoa</taxon>
        <taxon>Chordata</taxon>
        <taxon>Craniata</taxon>
        <taxon>Vertebrata</taxon>
        <taxon>Euteleostomi</taxon>
        <taxon>Actinopterygii</taxon>
        <taxon>Neopterygii</taxon>
        <taxon>Teleostei</taxon>
        <taxon>Neoteleostei</taxon>
        <taxon>Acanthomorphata</taxon>
        <taxon>Gobiaria</taxon>
        <taxon>Gobiiformes</taxon>
        <taxon>Gobioidei</taxon>
        <taxon>Gobiidae</taxon>
        <taxon>Benthophilinae</taxon>
        <taxon>Neogobiini</taxon>
        <taxon>Neogobius</taxon>
    </lineage>
</organism>
<evidence type="ECO:0000256" key="3">
    <source>
        <dbReference type="ARBA" id="ARBA00023170"/>
    </source>
</evidence>
<evidence type="ECO:0000259" key="6">
    <source>
        <dbReference type="PROSITE" id="PS50835"/>
    </source>
</evidence>
<evidence type="ECO:0000256" key="2">
    <source>
        <dbReference type="ARBA" id="ARBA00023130"/>
    </source>
</evidence>
<dbReference type="Proteomes" id="UP000694523">
    <property type="component" value="Unplaced"/>
</dbReference>
<evidence type="ECO:0000256" key="4">
    <source>
        <dbReference type="ARBA" id="ARBA00023319"/>
    </source>
</evidence>
<reference evidence="7" key="2">
    <citation type="submission" date="2025-09" db="UniProtKB">
        <authorList>
            <consortium name="Ensembl"/>
        </authorList>
    </citation>
    <scope>IDENTIFICATION</scope>
</reference>
<evidence type="ECO:0000313" key="7">
    <source>
        <dbReference type="Ensembl" id="ENSNMLP00000022456.1"/>
    </source>
</evidence>
<dbReference type="GO" id="GO:0002250">
    <property type="term" value="P:adaptive immune response"/>
    <property type="evidence" value="ECO:0007669"/>
    <property type="project" value="UniProtKB-KW"/>
</dbReference>
<dbReference type="PANTHER" id="PTHR19367:SF18">
    <property type="entry name" value="T CELL RECEPTOR ALPHA VARIABLE 16"/>
    <property type="match status" value="1"/>
</dbReference>
<evidence type="ECO:0000256" key="1">
    <source>
        <dbReference type="ARBA" id="ARBA00022729"/>
    </source>
</evidence>
<sequence length="105" mass="12253">QDTLLMYTVTQPQRDASVFKGDTANFKCTFERSEYVNYYLFWYRQKEGDVPEYVLQRSTTETGHNSLEFHESRFDAQIMGNSSVLNIQDVRVSDSAVYYCALSLH</sequence>
<dbReference type="InterPro" id="IPR013783">
    <property type="entry name" value="Ig-like_fold"/>
</dbReference>
<dbReference type="Gene3D" id="2.60.40.10">
    <property type="entry name" value="Immunoglobulins"/>
    <property type="match status" value="1"/>
</dbReference>
<keyword evidence="2" id="KW-1064">Adaptive immunity</keyword>
<reference evidence="7" key="1">
    <citation type="submission" date="2025-08" db="UniProtKB">
        <authorList>
            <consortium name="Ensembl"/>
        </authorList>
    </citation>
    <scope>IDENTIFICATION</scope>
</reference>
<dbReference type="PANTHER" id="PTHR19367">
    <property type="entry name" value="T-CELL RECEPTOR ALPHA CHAIN V REGION"/>
    <property type="match status" value="1"/>
</dbReference>